<dbReference type="AlphaFoldDB" id="A0A3D8IPN8"/>
<dbReference type="NCBIfam" id="NF008695">
    <property type="entry name" value="PRK11713.3-3"/>
    <property type="match status" value="1"/>
</dbReference>
<dbReference type="NCBIfam" id="TIGR00046">
    <property type="entry name" value="RsmE family RNA methyltransferase"/>
    <property type="match status" value="1"/>
</dbReference>
<evidence type="ECO:0000256" key="8">
    <source>
        <dbReference type="ARBA" id="ARBA00025699"/>
    </source>
</evidence>
<evidence type="ECO:0000256" key="4">
    <source>
        <dbReference type="ARBA" id="ARBA00022552"/>
    </source>
</evidence>
<dbReference type="PANTHER" id="PTHR30027:SF3">
    <property type="entry name" value="16S RRNA (URACIL(1498)-N(3))-METHYLTRANSFERASE"/>
    <property type="match status" value="1"/>
</dbReference>
<dbReference type="Gene3D" id="3.40.1280.10">
    <property type="match status" value="1"/>
</dbReference>
<keyword evidence="5 10" id="KW-0489">Methyltransferase</keyword>
<evidence type="ECO:0000256" key="10">
    <source>
        <dbReference type="PIRNR" id="PIRNR015601"/>
    </source>
</evidence>
<keyword evidence="4 10" id="KW-0698">rRNA processing</keyword>
<reference evidence="12 13" key="1">
    <citation type="submission" date="2018-04" db="EMBL/GenBank/DDBJ databases">
        <title>Novel Campyloabacter and Helicobacter Species and Strains.</title>
        <authorList>
            <person name="Mannion A.J."/>
            <person name="Shen Z."/>
            <person name="Fox J.G."/>
        </authorList>
    </citation>
    <scope>NUCLEOTIDE SEQUENCE [LARGE SCALE GENOMIC DNA]</scope>
    <source>
        <strain evidence="12 13">MIT 12-6600</strain>
    </source>
</reference>
<comment type="catalytic activity">
    <reaction evidence="9 10">
        <text>uridine(1498) in 16S rRNA + S-adenosyl-L-methionine = N(3)-methyluridine(1498) in 16S rRNA + S-adenosyl-L-homocysteine + H(+)</text>
        <dbReference type="Rhea" id="RHEA:42920"/>
        <dbReference type="Rhea" id="RHEA-COMP:10283"/>
        <dbReference type="Rhea" id="RHEA-COMP:10284"/>
        <dbReference type="ChEBI" id="CHEBI:15378"/>
        <dbReference type="ChEBI" id="CHEBI:57856"/>
        <dbReference type="ChEBI" id="CHEBI:59789"/>
        <dbReference type="ChEBI" id="CHEBI:65315"/>
        <dbReference type="ChEBI" id="CHEBI:74502"/>
        <dbReference type="EC" id="2.1.1.193"/>
    </reaction>
</comment>
<dbReference type="Pfam" id="PF04452">
    <property type="entry name" value="Methyltrans_RNA"/>
    <property type="match status" value="1"/>
</dbReference>
<evidence type="ECO:0000313" key="13">
    <source>
        <dbReference type="Proteomes" id="UP000256514"/>
    </source>
</evidence>
<dbReference type="GO" id="GO:0070475">
    <property type="term" value="P:rRNA base methylation"/>
    <property type="evidence" value="ECO:0007669"/>
    <property type="project" value="TreeGrafter"/>
</dbReference>
<evidence type="ECO:0000256" key="3">
    <source>
        <dbReference type="ARBA" id="ARBA00022490"/>
    </source>
</evidence>
<keyword evidence="3 10" id="KW-0963">Cytoplasm</keyword>
<keyword evidence="7 10" id="KW-0949">S-adenosyl-L-methionine</keyword>
<dbReference type="GO" id="GO:0070042">
    <property type="term" value="F:rRNA (uridine-N3-)-methyltransferase activity"/>
    <property type="evidence" value="ECO:0007669"/>
    <property type="project" value="TreeGrafter"/>
</dbReference>
<dbReference type="EMBL" id="NXLT01000004">
    <property type="protein sequence ID" value="RDU66875.1"/>
    <property type="molecule type" value="Genomic_DNA"/>
</dbReference>
<dbReference type="InterPro" id="IPR006700">
    <property type="entry name" value="RsmE"/>
</dbReference>
<evidence type="ECO:0000256" key="5">
    <source>
        <dbReference type="ARBA" id="ARBA00022603"/>
    </source>
</evidence>
<comment type="subcellular location">
    <subcellularLocation>
        <location evidence="1 10">Cytoplasm</location>
    </subcellularLocation>
</comment>
<dbReference type="PANTHER" id="PTHR30027">
    <property type="entry name" value="RIBOSOMAL RNA SMALL SUBUNIT METHYLTRANSFERASE E"/>
    <property type="match status" value="1"/>
</dbReference>
<evidence type="ECO:0000256" key="2">
    <source>
        <dbReference type="ARBA" id="ARBA00005528"/>
    </source>
</evidence>
<evidence type="ECO:0000259" key="11">
    <source>
        <dbReference type="Pfam" id="PF04452"/>
    </source>
</evidence>
<gene>
    <name evidence="12" type="ORF">CQA54_05820</name>
</gene>
<dbReference type="GO" id="GO:0005737">
    <property type="term" value="C:cytoplasm"/>
    <property type="evidence" value="ECO:0007669"/>
    <property type="project" value="UniProtKB-SubCell"/>
</dbReference>
<evidence type="ECO:0000256" key="9">
    <source>
        <dbReference type="ARBA" id="ARBA00047944"/>
    </source>
</evidence>
<dbReference type="EC" id="2.1.1.193" evidence="10"/>
<dbReference type="CDD" id="cd18084">
    <property type="entry name" value="RsmE-like"/>
    <property type="match status" value="1"/>
</dbReference>
<keyword evidence="13" id="KW-1185">Reference proteome</keyword>
<keyword evidence="6 10" id="KW-0808">Transferase</keyword>
<dbReference type="InterPro" id="IPR046886">
    <property type="entry name" value="RsmE_MTase_dom"/>
</dbReference>
<comment type="caution">
    <text evidence="12">The sequence shown here is derived from an EMBL/GenBank/DDBJ whole genome shotgun (WGS) entry which is preliminary data.</text>
</comment>
<comment type="function">
    <text evidence="8 10">Specifically methylates the N3 position of the uracil ring of uridine 1498 (m3U1498) in 16S rRNA. Acts on the fully assembled 30S ribosomal subunit.</text>
</comment>
<dbReference type="InterPro" id="IPR029026">
    <property type="entry name" value="tRNA_m1G_MTases_N"/>
</dbReference>
<organism evidence="12 13">
    <name type="scientific">Helicobacter equorum</name>
    <dbReference type="NCBI Taxonomy" id="361872"/>
    <lineage>
        <taxon>Bacteria</taxon>
        <taxon>Pseudomonadati</taxon>
        <taxon>Campylobacterota</taxon>
        <taxon>Epsilonproteobacteria</taxon>
        <taxon>Campylobacterales</taxon>
        <taxon>Helicobacteraceae</taxon>
        <taxon>Helicobacter</taxon>
    </lineage>
</organism>
<protein>
    <recommendedName>
        <fullName evidence="10">Ribosomal RNA small subunit methyltransferase E</fullName>
        <ecNumber evidence="10">2.1.1.193</ecNumber>
    </recommendedName>
</protein>
<accession>A0A3D8IPN8</accession>
<evidence type="ECO:0000313" key="12">
    <source>
        <dbReference type="EMBL" id="RDU66875.1"/>
    </source>
</evidence>
<evidence type="ECO:0000256" key="1">
    <source>
        <dbReference type="ARBA" id="ARBA00004496"/>
    </source>
</evidence>
<evidence type="ECO:0000256" key="6">
    <source>
        <dbReference type="ARBA" id="ARBA00022679"/>
    </source>
</evidence>
<dbReference type="PIRSF" id="PIRSF015601">
    <property type="entry name" value="MTase_slr0722"/>
    <property type="match status" value="1"/>
</dbReference>
<dbReference type="SUPFAM" id="SSF75217">
    <property type="entry name" value="alpha/beta knot"/>
    <property type="match status" value="1"/>
</dbReference>
<dbReference type="Proteomes" id="UP000256514">
    <property type="component" value="Unassembled WGS sequence"/>
</dbReference>
<dbReference type="OrthoDB" id="9815641at2"/>
<evidence type="ECO:0000256" key="7">
    <source>
        <dbReference type="ARBA" id="ARBA00022691"/>
    </source>
</evidence>
<sequence length="226" mass="25411">MRFVYHPDAKAPTLTLTGESYTHIFKARRHDKNTPLVLCNLLDNHLYTYQITHLDRNKASLELAHSTPYTHNTQHTTHIIWAIVDSKIVEKTLPTLNELGISKLTLFFAQYSQKPFSPNLQRLHKILTHSCEQCGRGTLLELEVLKDLDSVLLAYKDCVALEFGGEVLTHTNLIANLKNKSILIGPEGGFSPSERDKLPHTISIAGDLILRSESACIFVASMLKLL</sequence>
<proteinExistence type="inferred from homology"/>
<name>A0A3D8IPN8_9HELI</name>
<dbReference type="RefSeq" id="WP_115571194.1">
    <property type="nucleotide sequence ID" value="NZ_NXLT01000004.1"/>
</dbReference>
<comment type="similarity">
    <text evidence="2 10">Belongs to the RNA methyltransferase RsmE family.</text>
</comment>
<dbReference type="InterPro" id="IPR029028">
    <property type="entry name" value="Alpha/beta_knot_MTases"/>
</dbReference>
<feature type="domain" description="Ribosomal RNA small subunit methyltransferase E methyltransferase" evidence="11">
    <location>
        <begin position="76"/>
        <end position="223"/>
    </location>
</feature>